<gene>
    <name evidence="3" type="primary">pdp1</name>
    <name evidence="3" type="ORF">SOMG_02109</name>
</gene>
<dbReference type="Pfam" id="PF00855">
    <property type="entry name" value="PWWP"/>
    <property type="match status" value="1"/>
</dbReference>
<evidence type="ECO:0000256" key="1">
    <source>
        <dbReference type="SAM" id="MobiDB-lite"/>
    </source>
</evidence>
<feature type="region of interest" description="Disordered" evidence="1">
    <location>
        <begin position="144"/>
        <end position="173"/>
    </location>
</feature>
<dbReference type="GeneID" id="80875590"/>
<accession>A0AAE9W976</accession>
<protein>
    <submittedName>
        <fullName evidence="3">PWWP domain protein Pdp1</fullName>
    </submittedName>
</protein>
<dbReference type="InterPro" id="IPR000313">
    <property type="entry name" value="PWWP_dom"/>
</dbReference>
<dbReference type="Proteomes" id="UP001212411">
    <property type="component" value="Chromosome 1"/>
</dbReference>
<evidence type="ECO:0000259" key="2">
    <source>
        <dbReference type="PROSITE" id="PS50812"/>
    </source>
</evidence>
<reference evidence="3 4" key="1">
    <citation type="journal article" date="2023" name="G3 (Bethesda)">
        <title>A high-quality reference genome for the fission yeast Schizosaccharomyces osmophilus.</title>
        <authorList>
            <person name="Jia G.S."/>
            <person name="Zhang W.C."/>
            <person name="Liang Y."/>
            <person name="Liu X.H."/>
            <person name="Rhind N."/>
            <person name="Pidoux A."/>
            <person name="Brysch-Herzberg M."/>
            <person name="Du L.L."/>
        </authorList>
    </citation>
    <scope>NUCLEOTIDE SEQUENCE [LARGE SCALE GENOMIC DNA]</scope>
    <source>
        <strain evidence="3 4">CBS 15793</strain>
    </source>
</reference>
<feature type="compositionally biased region" description="Basic and acidic residues" evidence="1">
    <location>
        <begin position="47"/>
        <end position="57"/>
    </location>
</feature>
<sequence length="361" mass="41203">MGNGNNAAMNSKQSISQVEKNVKSEAKAYTLQKGGTKSTSTTLTRSSVKEDAEGGVKPYHRGDRVLAKVSGYPWWPAQIVRYKLMNRDGITIEKSPEHFYKVQFFPNLDFSWVKQTGLKPLANEDISNFLNSIKRKSKILREAYEAAREPPDIEGEDSTEEEEQNENDYLASDTYVLDKRKRKSFEGSPTENSTDSSSLLSTMSSISSISEMYGNLSTSNFDSADSKLNRNVKKTDYKNNLSSSDLKDRRLLSPSNSATSEMKTLVQRLLYFRFKLQKLFLSSNINFGEEELYRAKEYLEEVEGFPYLNYEMITTTKIAKVLKRIALLDNLPKDELYSIRGQCKDILYNWKHNLSSSMESK</sequence>
<proteinExistence type="predicted"/>
<dbReference type="EMBL" id="CP115611">
    <property type="protein sequence ID" value="WBW71514.1"/>
    <property type="molecule type" value="Genomic_DNA"/>
</dbReference>
<evidence type="ECO:0000313" key="3">
    <source>
        <dbReference type="EMBL" id="WBW71514.1"/>
    </source>
</evidence>
<feature type="domain" description="PWWP" evidence="2">
    <location>
        <begin position="61"/>
        <end position="124"/>
    </location>
</feature>
<dbReference type="InterPro" id="IPR035503">
    <property type="entry name" value="IOC4-like_PWWP"/>
</dbReference>
<dbReference type="PROSITE" id="PS50812">
    <property type="entry name" value="PWWP"/>
    <property type="match status" value="1"/>
</dbReference>
<name>A0AAE9W976_9SCHI</name>
<feature type="compositionally biased region" description="Low complexity" evidence="1">
    <location>
        <begin position="30"/>
        <end position="44"/>
    </location>
</feature>
<feature type="region of interest" description="Disordered" evidence="1">
    <location>
        <begin position="1"/>
        <end position="57"/>
    </location>
</feature>
<keyword evidence="4" id="KW-1185">Reference proteome</keyword>
<dbReference type="Gene3D" id="2.30.30.140">
    <property type="match status" value="1"/>
</dbReference>
<dbReference type="KEGG" id="som:SOMG_02109"/>
<dbReference type="SUPFAM" id="SSF63748">
    <property type="entry name" value="Tudor/PWWP/MBT"/>
    <property type="match status" value="1"/>
</dbReference>
<dbReference type="CDD" id="cd05840">
    <property type="entry name" value="PWWP_ScIOC4-like"/>
    <property type="match status" value="1"/>
</dbReference>
<feature type="compositionally biased region" description="Polar residues" evidence="1">
    <location>
        <begin position="1"/>
        <end position="19"/>
    </location>
</feature>
<organism evidence="3 4">
    <name type="scientific">Schizosaccharomyces osmophilus</name>
    <dbReference type="NCBI Taxonomy" id="2545709"/>
    <lineage>
        <taxon>Eukaryota</taxon>
        <taxon>Fungi</taxon>
        <taxon>Dikarya</taxon>
        <taxon>Ascomycota</taxon>
        <taxon>Taphrinomycotina</taxon>
        <taxon>Schizosaccharomycetes</taxon>
        <taxon>Schizosaccharomycetales</taxon>
        <taxon>Schizosaccharomycetaceae</taxon>
        <taxon>Schizosaccharomyces</taxon>
    </lineage>
</organism>
<evidence type="ECO:0000313" key="4">
    <source>
        <dbReference type="Proteomes" id="UP001212411"/>
    </source>
</evidence>
<dbReference type="SMART" id="SM00293">
    <property type="entry name" value="PWWP"/>
    <property type="match status" value="1"/>
</dbReference>
<dbReference type="RefSeq" id="XP_056035757.1">
    <property type="nucleotide sequence ID" value="XM_056180901.1"/>
</dbReference>
<feature type="compositionally biased region" description="Acidic residues" evidence="1">
    <location>
        <begin position="152"/>
        <end position="166"/>
    </location>
</feature>
<dbReference type="AlphaFoldDB" id="A0AAE9W976"/>